<dbReference type="Proteomes" id="UP000800041">
    <property type="component" value="Unassembled WGS sequence"/>
</dbReference>
<feature type="region of interest" description="Disordered" evidence="1">
    <location>
        <begin position="1"/>
        <end position="82"/>
    </location>
</feature>
<dbReference type="InterPro" id="IPR012942">
    <property type="entry name" value="SRR1-like"/>
</dbReference>
<evidence type="ECO:0000256" key="1">
    <source>
        <dbReference type="SAM" id="MobiDB-lite"/>
    </source>
</evidence>
<proteinExistence type="predicted"/>
<name>A0A6G1H6R4_9PEZI</name>
<gene>
    <name evidence="3" type="ORF">K402DRAFT_419256</name>
</gene>
<dbReference type="EMBL" id="ML977147">
    <property type="protein sequence ID" value="KAF1988923.1"/>
    <property type="molecule type" value="Genomic_DNA"/>
</dbReference>
<protein>
    <recommendedName>
        <fullName evidence="2">SRR1-like domain-containing protein</fullName>
    </recommendedName>
</protein>
<feature type="compositionally biased region" description="Polar residues" evidence="1">
    <location>
        <begin position="50"/>
        <end position="69"/>
    </location>
</feature>
<feature type="domain" description="SRR1-like" evidence="2">
    <location>
        <begin position="122"/>
        <end position="246"/>
    </location>
</feature>
<reference evidence="3" key="1">
    <citation type="journal article" date="2020" name="Stud. Mycol.">
        <title>101 Dothideomycetes genomes: a test case for predicting lifestyles and emergence of pathogens.</title>
        <authorList>
            <person name="Haridas S."/>
            <person name="Albert R."/>
            <person name="Binder M."/>
            <person name="Bloem J."/>
            <person name="Labutti K."/>
            <person name="Salamov A."/>
            <person name="Andreopoulos B."/>
            <person name="Baker S."/>
            <person name="Barry K."/>
            <person name="Bills G."/>
            <person name="Bluhm B."/>
            <person name="Cannon C."/>
            <person name="Castanera R."/>
            <person name="Culley D."/>
            <person name="Daum C."/>
            <person name="Ezra D."/>
            <person name="Gonzalez J."/>
            <person name="Henrissat B."/>
            <person name="Kuo A."/>
            <person name="Liang C."/>
            <person name="Lipzen A."/>
            <person name="Lutzoni F."/>
            <person name="Magnuson J."/>
            <person name="Mondo S."/>
            <person name="Nolan M."/>
            <person name="Ohm R."/>
            <person name="Pangilinan J."/>
            <person name="Park H.-J."/>
            <person name="Ramirez L."/>
            <person name="Alfaro M."/>
            <person name="Sun H."/>
            <person name="Tritt A."/>
            <person name="Yoshinaga Y."/>
            <person name="Zwiers L.-H."/>
            <person name="Turgeon B."/>
            <person name="Goodwin S."/>
            <person name="Spatafora J."/>
            <person name="Crous P."/>
            <person name="Grigoriev I."/>
        </authorList>
    </citation>
    <scope>NUCLEOTIDE SEQUENCE</scope>
    <source>
        <strain evidence="3">CBS 113979</strain>
    </source>
</reference>
<dbReference type="PANTHER" id="PTHR42080:SF1">
    <property type="entry name" value="SRR1-LIKE DOMAIN-CONTAINING PROTEIN"/>
    <property type="match status" value="1"/>
</dbReference>
<evidence type="ECO:0000259" key="2">
    <source>
        <dbReference type="Pfam" id="PF07985"/>
    </source>
</evidence>
<organism evidence="3 4">
    <name type="scientific">Aulographum hederae CBS 113979</name>
    <dbReference type="NCBI Taxonomy" id="1176131"/>
    <lineage>
        <taxon>Eukaryota</taxon>
        <taxon>Fungi</taxon>
        <taxon>Dikarya</taxon>
        <taxon>Ascomycota</taxon>
        <taxon>Pezizomycotina</taxon>
        <taxon>Dothideomycetes</taxon>
        <taxon>Pleosporomycetidae</taxon>
        <taxon>Aulographales</taxon>
        <taxon>Aulographaceae</taxon>
    </lineage>
</organism>
<dbReference type="AlphaFoldDB" id="A0A6G1H6R4"/>
<evidence type="ECO:0000313" key="3">
    <source>
        <dbReference type="EMBL" id="KAF1988923.1"/>
    </source>
</evidence>
<accession>A0A6G1H6R4</accession>
<evidence type="ECO:0000313" key="4">
    <source>
        <dbReference type="Proteomes" id="UP000800041"/>
    </source>
</evidence>
<dbReference type="Pfam" id="PF07985">
    <property type="entry name" value="SRR1"/>
    <property type="match status" value="1"/>
</dbReference>
<sequence>MSNNLAGWYEPPKSKSNPNSSRQHRKKTKPSLSHSQKRNPNVALDDGWNLVTNPPSARRLQSSVPNSSGILGKGINDNAGGNGKIQPGLSLEGLKLEFARMETQYKESACARRVQGIVDTWRKSSGEVANAVCLALGSFSAEGGGDRMRSLWQLVLFMFVVEELRQSRKGEEMEVFAQEPRFTDLDVEFLTALGVDVVQPPEAKNRIEETSFLYAPFLQWEVLLPGVLHDARPTLFLGNDVAGMAAMLQELGKYGLGVTSHSGQEGDEISMDVVAECAKIARDFWDLYQGRGDVGSFEEHETALRGLVMMWKEDEPVG</sequence>
<dbReference type="OrthoDB" id="5318346at2759"/>
<keyword evidence="4" id="KW-1185">Reference proteome</keyword>
<dbReference type="PANTHER" id="PTHR42080">
    <property type="entry name" value="SRR1 DOMAIN-CONTAINING PROTEIN"/>
    <property type="match status" value="1"/>
</dbReference>